<evidence type="ECO:0000313" key="3">
    <source>
        <dbReference type="Proteomes" id="UP000324233"/>
    </source>
</evidence>
<evidence type="ECO:0000313" key="2">
    <source>
        <dbReference type="EMBL" id="QEH34618.1"/>
    </source>
</evidence>
<dbReference type="AlphaFoldDB" id="A0A5B9W246"/>
<sequence>MIDGRGRIAGGPSGRTDGQHGQRATGAMGARPHPGRRARGAILAAALSAAWSLASPAPAQTLAPSQPIQAGPPAGDAEALSVRYLFQEKYTEDPTKAGVLLNLYRVAVRETIQVKRDNPEGAPTVGETSLRSIYTERVTRTTKDKVADEVLRNYDSATFKTTDATLSPKVPPLAGMRIVYRLRGPDLPVILCLTSRRRMTHMEFRQISDQIYLPTLTLMLPRQPARAGDTWPMSIKAAWALLGSIPNDQEYDLNVELAEVKKGQGSSMVAVFAVRGTCTVTQGPSAINARVEFTFEPSKPAGNPATAPLPVAGGASAREGVFEARGYISRISLAQNLTFEVPESEGRLMSHTHREVVLERRKDGQQLEPQVPSPEADVDNSWLVFDDPGGRYHLLFPQELDILHVNAQGVDFASRQMDRQDMVRLRLIEKSGDPTRDRLAADPMREKQRLEAQWSQRGEKILPGSAGWLPEADWATFKRKVWRYEAALIPDDQAGGPQADRIYLDDYIVQFPRNETLQLDAMTTRQPHTKFRQDVEDMIRNFELGPPGNALPAAPRQPAPRP</sequence>
<feature type="compositionally biased region" description="Low complexity" evidence="1">
    <location>
        <begin position="544"/>
        <end position="554"/>
    </location>
</feature>
<feature type="region of interest" description="Disordered" evidence="1">
    <location>
        <begin position="543"/>
        <end position="562"/>
    </location>
</feature>
<organism evidence="2 3">
    <name type="scientific">Aquisphaera giovannonii</name>
    <dbReference type="NCBI Taxonomy" id="406548"/>
    <lineage>
        <taxon>Bacteria</taxon>
        <taxon>Pseudomonadati</taxon>
        <taxon>Planctomycetota</taxon>
        <taxon>Planctomycetia</taxon>
        <taxon>Isosphaerales</taxon>
        <taxon>Isosphaeraceae</taxon>
        <taxon>Aquisphaera</taxon>
    </lineage>
</organism>
<protein>
    <submittedName>
        <fullName evidence="2">Uncharacterized protein</fullName>
    </submittedName>
</protein>
<dbReference type="OrthoDB" id="257351at2"/>
<name>A0A5B9W246_9BACT</name>
<keyword evidence="3" id="KW-1185">Reference proteome</keyword>
<feature type="region of interest" description="Disordered" evidence="1">
    <location>
        <begin position="1"/>
        <end position="35"/>
    </location>
</feature>
<dbReference type="KEGG" id="agv:OJF2_31590"/>
<gene>
    <name evidence="2" type="ORF">OJF2_31590</name>
</gene>
<dbReference type="EMBL" id="CP042997">
    <property type="protein sequence ID" value="QEH34618.1"/>
    <property type="molecule type" value="Genomic_DNA"/>
</dbReference>
<reference evidence="2 3" key="1">
    <citation type="submission" date="2019-08" db="EMBL/GenBank/DDBJ databases">
        <title>Deep-cultivation of Planctomycetes and their phenomic and genomic characterization uncovers novel biology.</title>
        <authorList>
            <person name="Wiegand S."/>
            <person name="Jogler M."/>
            <person name="Boedeker C."/>
            <person name="Pinto D."/>
            <person name="Vollmers J."/>
            <person name="Rivas-Marin E."/>
            <person name="Kohn T."/>
            <person name="Peeters S.H."/>
            <person name="Heuer A."/>
            <person name="Rast P."/>
            <person name="Oberbeckmann S."/>
            <person name="Bunk B."/>
            <person name="Jeske O."/>
            <person name="Meyerdierks A."/>
            <person name="Storesund J.E."/>
            <person name="Kallscheuer N."/>
            <person name="Luecker S."/>
            <person name="Lage O.M."/>
            <person name="Pohl T."/>
            <person name="Merkel B.J."/>
            <person name="Hornburger P."/>
            <person name="Mueller R.-W."/>
            <person name="Bruemmer F."/>
            <person name="Labrenz M."/>
            <person name="Spormann A.M."/>
            <person name="Op den Camp H."/>
            <person name="Overmann J."/>
            <person name="Amann R."/>
            <person name="Jetten M.S.M."/>
            <person name="Mascher T."/>
            <person name="Medema M.H."/>
            <person name="Devos D.P."/>
            <person name="Kaster A.-K."/>
            <person name="Ovreas L."/>
            <person name="Rohde M."/>
            <person name="Galperin M.Y."/>
            <person name="Jogler C."/>
        </authorList>
    </citation>
    <scope>NUCLEOTIDE SEQUENCE [LARGE SCALE GENOMIC DNA]</scope>
    <source>
        <strain evidence="2 3">OJF2</strain>
    </source>
</reference>
<accession>A0A5B9W246</accession>
<dbReference type="Proteomes" id="UP000324233">
    <property type="component" value="Chromosome"/>
</dbReference>
<evidence type="ECO:0000256" key="1">
    <source>
        <dbReference type="SAM" id="MobiDB-lite"/>
    </source>
</evidence>
<proteinExistence type="predicted"/>